<dbReference type="EMBL" id="PDWZ02000016">
    <property type="protein sequence ID" value="KAB2099714.1"/>
    <property type="molecule type" value="Genomic_DNA"/>
</dbReference>
<organism evidence="1 2">
    <name type="scientific">Alternaria gaisen</name>
    <dbReference type="NCBI Taxonomy" id="167740"/>
    <lineage>
        <taxon>Eukaryota</taxon>
        <taxon>Fungi</taxon>
        <taxon>Dikarya</taxon>
        <taxon>Ascomycota</taxon>
        <taxon>Pezizomycotina</taxon>
        <taxon>Dothideomycetes</taxon>
        <taxon>Pleosporomycetidae</taxon>
        <taxon>Pleosporales</taxon>
        <taxon>Pleosporineae</taxon>
        <taxon>Pleosporaceae</taxon>
        <taxon>Alternaria</taxon>
        <taxon>Alternaria sect. Alternaria</taxon>
    </lineage>
</organism>
<dbReference type="Proteomes" id="UP000293547">
    <property type="component" value="Unassembled WGS sequence"/>
</dbReference>
<evidence type="ECO:0000313" key="1">
    <source>
        <dbReference type="EMBL" id="KAB2099714.1"/>
    </source>
</evidence>
<comment type="caution">
    <text evidence="1">The sequence shown here is derived from an EMBL/GenBank/DDBJ whole genome shotgun (WGS) entry which is preliminary data.</text>
</comment>
<accession>A0ACB6F5L9</accession>
<sequence>MAVTLTIREQEFLARSSATIAAMDPSKVKNKTIADDSSKQYKANKIRQGRRWGLFKIARPDARLECTKDLEDFMLLIGTGMKGKKGDDYYFKRRNGKGKGRDEKKQLTAVYNSVRNAWNNFCAWCADNGHPISPENKEHMTKYNKRFLKKALRLRLYARESKFSGEFHYGILSIYRWRRSHVVHAKPRVRFVQHHITTTNFYSAGRIGEFAKSDGREDPEEDSEDDAERDLRGLHFKDACMFAMFNKQEKKTELCIRLTKDEKGKSDNPQDRGHCTFYEDLKGPLYQNNFLFCLSMLLARMPFRDYQSSDREELLQKLLNINIKEEQRFAQIHWKDEFDDMPFFECAANDSGKVEKASAVHHRHKEDCYRAGLPNAPNFHDTRRYGLSEADKKHTESSRMRLGGHLKPGMFRGHYQPRETIDGAANFLGLEAREDVLEVSQQLNIPYIPNLLQSLPAKKLYELQQNQEYKDLLEQIGSETSNQKLNKLKRQLESLKLEELKWLRTEQNFGDAPGYEHEIYSRVRFMFSAERLRLEINLFEEVELRSDIGIQTILDLVAYYLQPREVMFRPGLEPSRCSCSRNRAYDWRHIYECHQTSQSRIHGFAEFCFLCNIWVYSEEDWENHCQSHVDDLENFPTWIDPLMYDGVLAAAGFCECCLINPRLPASLRMRQWTWRHTWAEHYMEHFSDPCVRKRCRHGSFDSILEFKFHLYDHHGVRISNLWSVVKEGNESVRTPNLRTPNHRAQQVVPKDEEKDDVKFQFRNSTVNTMAMGITERQGSFSRRISPKAEISSSSQNELSSYFDVDYVGCGPSPNSQRSSEFVPKTDPLEGSFPSRLTTSEDPYSSKDGDPMDIDELRGIDLTAEDDATSGPYYSSYDTTKTENSEMKISRRAIQSLECNFIDIDDLLGASTGYGLALPLNIIKEETLETIDLTDDQEDNDSKRAYWNDSGYVSPGSPFSEGLVAFANHDDCVEERRDGKKNGIGLDHAEDYRPESTPTSHQEPVQHVLSVIDPALTDPEDKSLADAEVMRIATVTDLVLDEMETGPESGTNLEGEELYNIEQIISHKIIKGVRYYRIKWEGYPSSENTWEPVDVLERCQDLVEEYHRKDECRQKAKRRRRSKR</sequence>
<name>A0ACB6F5L9_9PLEO</name>
<gene>
    <name evidence="1" type="ORF">AG0111_0g12043</name>
</gene>
<protein>
    <submittedName>
        <fullName evidence="1">Uncharacterized protein</fullName>
    </submittedName>
</protein>
<keyword evidence="2" id="KW-1185">Reference proteome</keyword>
<reference evidence="1 2" key="1">
    <citation type="journal article" date="2019" name="bioRxiv">
        <title>Genomics, evolutionary history and diagnostics of the Alternaria alternata species group including apple and Asian pear pathotypes.</title>
        <authorList>
            <person name="Armitage A.D."/>
            <person name="Cockerton H.M."/>
            <person name="Sreenivasaprasad S."/>
            <person name="Woodhall J.W."/>
            <person name="Lane C.R."/>
            <person name="Harrison R.J."/>
            <person name="Clarkson J.P."/>
        </authorList>
    </citation>
    <scope>NUCLEOTIDE SEQUENCE [LARGE SCALE GENOMIC DNA]</scope>
    <source>
        <strain evidence="1 2">FERA 650</strain>
    </source>
</reference>
<proteinExistence type="predicted"/>
<evidence type="ECO:0000313" key="2">
    <source>
        <dbReference type="Proteomes" id="UP000293547"/>
    </source>
</evidence>